<dbReference type="GeneID" id="97192162"/>
<feature type="domain" description="Glycosyltransferase subfamily 4-like N-terminal" evidence="2">
    <location>
        <begin position="19"/>
        <end position="176"/>
    </location>
</feature>
<keyword evidence="3" id="KW-0808">Transferase</keyword>
<proteinExistence type="predicted"/>
<dbReference type="CDD" id="cd03812">
    <property type="entry name" value="GT4_CapH-like"/>
    <property type="match status" value="1"/>
</dbReference>
<organism evidence="3 4">
    <name type="scientific">Sellimonas intestinalis</name>
    <dbReference type="NCBI Taxonomy" id="1653434"/>
    <lineage>
        <taxon>Bacteria</taxon>
        <taxon>Bacillati</taxon>
        <taxon>Bacillota</taxon>
        <taxon>Clostridia</taxon>
        <taxon>Lachnospirales</taxon>
        <taxon>Lachnospiraceae</taxon>
        <taxon>Sellimonas</taxon>
    </lineage>
</organism>
<keyword evidence="4" id="KW-1185">Reference proteome</keyword>
<protein>
    <submittedName>
        <fullName evidence="3">Glycosyltransferase family 1 protein</fullName>
    </submittedName>
</protein>
<evidence type="ECO:0000313" key="4">
    <source>
        <dbReference type="Proteomes" id="UP000261080"/>
    </source>
</evidence>
<accession>A0A3E3K1K6</accession>
<dbReference type="Pfam" id="PF00534">
    <property type="entry name" value="Glycos_transf_1"/>
    <property type="match status" value="1"/>
</dbReference>
<evidence type="ECO:0000313" key="3">
    <source>
        <dbReference type="EMBL" id="RGE87002.1"/>
    </source>
</evidence>
<dbReference type="EMBL" id="QVLX01000004">
    <property type="protein sequence ID" value="RGE87002.1"/>
    <property type="molecule type" value="Genomic_DNA"/>
</dbReference>
<dbReference type="InterPro" id="IPR028098">
    <property type="entry name" value="Glyco_trans_4-like_N"/>
</dbReference>
<dbReference type="PANTHER" id="PTHR45947">
    <property type="entry name" value="SULFOQUINOVOSYL TRANSFERASE SQD2"/>
    <property type="match status" value="1"/>
</dbReference>
<comment type="caution">
    <text evidence="3">The sequence shown here is derived from an EMBL/GenBank/DDBJ whole genome shotgun (WGS) entry which is preliminary data.</text>
</comment>
<name>A0A3E3K1K6_9FIRM</name>
<sequence>MRDQRIRILNIANMNSDSGVACFLMNYLRAMDMKKFRMDFVCWDKREDNCYAEIKKMGGRVFLVTSYKKNPIRFLAEIRKIVKQGGYDIIHGHEAIMSLPALWYGKKYKVPVRIAHSHSVGMTSPVKELIASVSRHAFERYCTDVMACSKMAGDYLFGDQVFQERGQVLHNAIRTEEYAFQTEVRERLRRELGADKELVIGHVGRFNENKNHKFLVDVFEKVLEKEKDALLLLIGEGETMDDVKKQVSEKGMERQVRFLGIKKNVNEWLQAMDVFAFPSFAEGLGIVLIEAQAAGLPCCCTDTIPGEAKCSENMVFLSLNEKKDVWAETLLDMRVEDRAAGTQNVRNAGYDVLEEANKLERFYVEASAR</sequence>
<feature type="domain" description="Glycosyl transferase family 1" evidence="1">
    <location>
        <begin position="185"/>
        <end position="311"/>
    </location>
</feature>
<dbReference type="InterPro" id="IPR001296">
    <property type="entry name" value="Glyco_trans_1"/>
</dbReference>
<dbReference type="GO" id="GO:0016757">
    <property type="term" value="F:glycosyltransferase activity"/>
    <property type="evidence" value="ECO:0007669"/>
    <property type="project" value="InterPro"/>
</dbReference>
<evidence type="ECO:0000259" key="2">
    <source>
        <dbReference type="Pfam" id="PF13439"/>
    </source>
</evidence>
<dbReference type="InterPro" id="IPR050194">
    <property type="entry name" value="Glycosyltransferase_grp1"/>
</dbReference>
<dbReference type="Pfam" id="PF13439">
    <property type="entry name" value="Glyco_transf_4"/>
    <property type="match status" value="1"/>
</dbReference>
<dbReference type="RefSeq" id="WP_048621482.1">
    <property type="nucleotide sequence ID" value="NZ_BAABYU010000001.1"/>
</dbReference>
<dbReference type="SUPFAM" id="SSF53756">
    <property type="entry name" value="UDP-Glycosyltransferase/glycogen phosphorylase"/>
    <property type="match status" value="1"/>
</dbReference>
<dbReference type="AlphaFoldDB" id="A0A3E3K1K6"/>
<dbReference type="Gene3D" id="3.40.50.2000">
    <property type="entry name" value="Glycogen Phosphorylase B"/>
    <property type="match status" value="2"/>
</dbReference>
<evidence type="ECO:0000259" key="1">
    <source>
        <dbReference type="Pfam" id="PF00534"/>
    </source>
</evidence>
<gene>
    <name evidence="3" type="ORF">DW016_08650</name>
</gene>
<dbReference type="OrthoDB" id="9804196at2"/>
<reference evidence="3 4" key="1">
    <citation type="submission" date="2018-08" db="EMBL/GenBank/DDBJ databases">
        <title>A genome reference for cultivated species of the human gut microbiota.</title>
        <authorList>
            <person name="Zou Y."/>
            <person name="Xue W."/>
            <person name="Luo G."/>
        </authorList>
    </citation>
    <scope>NUCLEOTIDE SEQUENCE [LARGE SCALE GENOMIC DNA]</scope>
    <source>
        <strain evidence="3 4">AF37-2AT</strain>
    </source>
</reference>
<dbReference type="PANTHER" id="PTHR45947:SF14">
    <property type="entry name" value="SLL1723 PROTEIN"/>
    <property type="match status" value="1"/>
</dbReference>
<dbReference type="Proteomes" id="UP000261080">
    <property type="component" value="Unassembled WGS sequence"/>
</dbReference>